<feature type="transmembrane region" description="Helical" evidence="7">
    <location>
        <begin position="98"/>
        <end position="117"/>
    </location>
</feature>
<sequence>MAEQTAAQPFAPVTDRVPTRSLSIRGQERLMAGIATAILVLGLTVVLFPLFWMLSTSLKGEIEALKIPPNWIPKSFQWVNYRDALTHNPFGAYFRNTFYFAGMVVIGEVLSNSFIAYGFARLRAPGRNVLFIMVLATLMVPAEVTIIPTYVLFANLPGQWLNTYNPLIIPAWLGSAYLIFLLRQFYLGIPFEYDESARLEGASRFGIWWRIILPLSKPALGAVAIMSFIFHWNTFQGPLIYINDNDKFPVSLGLSMFRTPFGGTPQHWYMAASLAVIAPCIVVFFIAQRYFIQGIVVSGVKG</sequence>
<dbReference type="PROSITE" id="PS50928">
    <property type="entry name" value="ABC_TM1"/>
    <property type="match status" value="1"/>
</dbReference>
<dbReference type="GO" id="GO:0055085">
    <property type="term" value="P:transmembrane transport"/>
    <property type="evidence" value="ECO:0007669"/>
    <property type="project" value="InterPro"/>
</dbReference>
<dbReference type="SUPFAM" id="SSF161098">
    <property type="entry name" value="MetI-like"/>
    <property type="match status" value="1"/>
</dbReference>
<dbReference type="CDD" id="cd06261">
    <property type="entry name" value="TM_PBP2"/>
    <property type="match status" value="1"/>
</dbReference>
<keyword evidence="5 7" id="KW-1133">Transmembrane helix</keyword>
<evidence type="ECO:0000256" key="2">
    <source>
        <dbReference type="ARBA" id="ARBA00022448"/>
    </source>
</evidence>
<dbReference type="PANTHER" id="PTHR43744:SF6">
    <property type="entry name" value="ABC TRANSPORTER PERMEASE PROTEIN YESQ-RELATED"/>
    <property type="match status" value="1"/>
</dbReference>
<evidence type="ECO:0000259" key="8">
    <source>
        <dbReference type="PROSITE" id="PS50928"/>
    </source>
</evidence>
<accession>A0A6B1DVM2</accession>
<keyword evidence="2 7" id="KW-0813">Transport</keyword>
<feature type="transmembrane region" description="Helical" evidence="7">
    <location>
        <begin position="30"/>
        <end position="52"/>
    </location>
</feature>
<organism evidence="9">
    <name type="scientific">Caldilineaceae bacterium SB0662_bin_9</name>
    <dbReference type="NCBI Taxonomy" id="2605258"/>
    <lineage>
        <taxon>Bacteria</taxon>
        <taxon>Bacillati</taxon>
        <taxon>Chloroflexota</taxon>
        <taxon>Caldilineae</taxon>
        <taxon>Caldilineales</taxon>
        <taxon>Caldilineaceae</taxon>
    </lineage>
</organism>
<feature type="transmembrane region" description="Helical" evidence="7">
    <location>
        <begin position="167"/>
        <end position="186"/>
    </location>
</feature>
<reference evidence="9" key="1">
    <citation type="submission" date="2019-09" db="EMBL/GenBank/DDBJ databases">
        <title>Characterisation of the sponge microbiome using genome-centric metagenomics.</title>
        <authorList>
            <person name="Engelberts J.P."/>
            <person name="Robbins S.J."/>
            <person name="De Goeij J.M."/>
            <person name="Aranda M."/>
            <person name="Bell S.C."/>
            <person name="Webster N.S."/>
        </authorList>
    </citation>
    <scope>NUCLEOTIDE SEQUENCE</scope>
    <source>
        <strain evidence="9">SB0662_bin_9</strain>
    </source>
</reference>
<name>A0A6B1DVM2_9CHLR</name>
<evidence type="ECO:0000256" key="3">
    <source>
        <dbReference type="ARBA" id="ARBA00022475"/>
    </source>
</evidence>
<comment type="subcellular location">
    <subcellularLocation>
        <location evidence="1 7">Cell membrane</location>
        <topology evidence="1 7">Multi-pass membrane protein</topology>
    </subcellularLocation>
</comment>
<dbReference type="EMBL" id="VXPY01000086">
    <property type="protein sequence ID" value="MYD91086.1"/>
    <property type="molecule type" value="Genomic_DNA"/>
</dbReference>
<evidence type="ECO:0000256" key="7">
    <source>
        <dbReference type="RuleBase" id="RU363032"/>
    </source>
</evidence>
<evidence type="ECO:0000256" key="1">
    <source>
        <dbReference type="ARBA" id="ARBA00004651"/>
    </source>
</evidence>
<dbReference type="InterPro" id="IPR000515">
    <property type="entry name" value="MetI-like"/>
</dbReference>
<keyword evidence="3" id="KW-1003">Cell membrane</keyword>
<dbReference type="AlphaFoldDB" id="A0A6B1DVM2"/>
<keyword evidence="6 7" id="KW-0472">Membrane</keyword>
<dbReference type="PANTHER" id="PTHR43744">
    <property type="entry name" value="ABC TRANSPORTER PERMEASE PROTEIN MG189-RELATED-RELATED"/>
    <property type="match status" value="1"/>
</dbReference>
<evidence type="ECO:0000256" key="4">
    <source>
        <dbReference type="ARBA" id="ARBA00022692"/>
    </source>
</evidence>
<keyword evidence="4 7" id="KW-0812">Transmembrane</keyword>
<dbReference type="GO" id="GO:0005886">
    <property type="term" value="C:plasma membrane"/>
    <property type="evidence" value="ECO:0007669"/>
    <property type="project" value="UniProtKB-SubCell"/>
</dbReference>
<evidence type="ECO:0000256" key="5">
    <source>
        <dbReference type="ARBA" id="ARBA00022989"/>
    </source>
</evidence>
<protein>
    <submittedName>
        <fullName evidence="9">Carbohydrate ABC transporter permease</fullName>
    </submittedName>
</protein>
<evidence type="ECO:0000256" key="6">
    <source>
        <dbReference type="ARBA" id="ARBA00023136"/>
    </source>
</evidence>
<dbReference type="Gene3D" id="1.10.3720.10">
    <property type="entry name" value="MetI-like"/>
    <property type="match status" value="1"/>
</dbReference>
<proteinExistence type="inferred from homology"/>
<dbReference type="InterPro" id="IPR035906">
    <property type="entry name" value="MetI-like_sf"/>
</dbReference>
<comment type="similarity">
    <text evidence="7">Belongs to the binding-protein-dependent transport system permease family.</text>
</comment>
<comment type="caution">
    <text evidence="9">The sequence shown here is derived from an EMBL/GenBank/DDBJ whole genome shotgun (WGS) entry which is preliminary data.</text>
</comment>
<evidence type="ECO:0000313" key="9">
    <source>
        <dbReference type="EMBL" id="MYD91086.1"/>
    </source>
</evidence>
<feature type="domain" description="ABC transmembrane type-1" evidence="8">
    <location>
        <begin position="94"/>
        <end position="287"/>
    </location>
</feature>
<feature type="transmembrane region" description="Helical" evidence="7">
    <location>
        <begin position="129"/>
        <end position="147"/>
    </location>
</feature>
<gene>
    <name evidence="9" type="ORF">F4Y08_12250</name>
</gene>
<feature type="transmembrane region" description="Helical" evidence="7">
    <location>
        <begin position="207"/>
        <end position="230"/>
    </location>
</feature>
<dbReference type="Pfam" id="PF00528">
    <property type="entry name" value="BPD_transp_1"/>
    <property type="match status" value="1"/>
</dbReference>
<feature type="transmembrane region" description="Helical" evidence="7">
    <location>
        <begin position="268"/>
        <end position="287"/>
    </location>
</feature>